<name>A0ABR9UKJ4_9CHRO</name>
<dbReference type="PANTHER" id="PTHR30576">
    <property type="entry name" value="COLANIC BIOSYNTHESIS UDP-GLUCOSE LIPID CARRIER TRANSFERASE"/>
    <property type="match status" value="1"/>
</dbReference>
<sequence>MIKIVPLISRISNPKIGNISQEKHTQTETQESINLPLKEHKNCVVRSVIHPSTISRTKRLIDIFGAIFGLLITALVTIPVGIAMQLDNPGPIFYSQMRCGLNGRLFRIWKFRSMVVGAEKLQHLVKNEAQGQIFKNSNDPRVTRVGSFLRRTSLDELPQFWNVLLGQMSLVGTRPPTKDEVKHYAPHHWQRLWVKPGITGEWQVNGRSSIKDFEAIVLMDLDYQRKWSVTYDLYLLFKTLYIVLTKRGAY</sequence>
<evidence type="ECO:0000259" key="3">
    <source>
        <dbReference type="Pfam" id="PF02397"/>
    </source>
</evidence>
<keyword evidence="2" id="KW-0812">Transmembrane</keyword>
<evidence type="ECO:0000256" key="2">
    <source>
        <dbReference type="SAM" id="Phobius"/>
    </source>
</evidence>
<dbReference type="Pfam" id="PF02397">
    <property type="entry name" value="Bac_transf"/>
    <property type="match status" value="1"/>
</dbReference>
<proteinExistence type="inferred from homology"/>
<reference evidence="4 5" key="1">
    <citation type="submission" date="2020-10" db="EMBL/GenBank/DDBJ databases">
        <authorList>
            <person name="Castelo-Branco R."/>
            <person name="Eusebio N."/>
            <person name="Adriana R."/>
            <person name="Vieira A."/>
            <person name="Brugerolle De Fraissinette N."/>
            <person name="Rezende De Castro R."/>
            <person name="Schneider M.P."/>
            <person name="Vasconcelos V."/>
            <person name="Leao P.N."/>
        </authorList>
    </citation>
    <scope>NUCLEOTIDE SEQUENCE [LARGE SCALE GENOMIC DNA]</scope>
    <source>
        <strain evidence="4 5">LEGE 06123</strain>
    </source>
</reference>
<organism evidence="4 5">
    <name type="scientific">Gloeocapsopsis crepidinum LEGE 06123</name>
    <dbReference type="NCBI Taxonomy" id="588587"/>
    <lineage>
        <taxon>Bacteria</taxon>
        <taxon>Bacillati</taxon>
        <taxon>Cyanobacteriota</taxon>
        <taxon>Cyanophyceae</taxon>
        <taxon>Oscillatoriophycideae</taxon>
        <taxon>Chroococcales</taxon>
        <taxon>Chroococcaceae</taxon>
        <taxon>Gloeocapsopsis</taxon>
    </lineage>
</organism>
<dbReference type="GO" id="GO:0016740">
    <property type="term" value="F:transferase activity"/>
    <property type="evidence" value="ECO:0007669"/>
    <property type="project" value="UniProtKB-KW"/>
</dbReference>
<gene>
    <name evidence="4" type="ORF">IQ230_00195</name>
</gene>
<comment type="similarity">
    <text evidence="1">Belongs to the bacterial sugar transferase family.</text>
</comment>
<keyword evidence="4" id="KW-0808">Transferase</keyword>
<keyword evidence="2" id="KW-0472">Membrane</keyword>
<keyword evidence="5" id="KW-1185">Reference proteome</keyword>
<evidence type="ECO:0000313" key="5">
    <source>
        <dbReference type="Proteomes" id="UP000651156"/>
    </source>
</evidence>
<feature type="transmembrane region" description="Helical" evidence="2">
    <location>
        <begin position="63"/>
        <end position="86"/>
    </location>
</feature>
<comment type="caution">
    <text evidence="4">The sequence shown here is derived from an EMBL/GenBank/DDBJ whole genome shotgun (WGS) entry which is preliminary data.</text>
</comment>
<dbReference type="PANTHER" id="PTHR30576:SF10">
    <property type="entry name" value="SLL5057 PROTEIN"/>
    <property type="match status" value="1"/>
</dbReference>
<dbReference type="EMBL" id="JADEWN010000001">
    <property type="protein sequence ID" value="MBE9188808.1"/>
    <property type="molecule type" value="Genomic_DNA"/>
</dbReference>
<accession>A0ABR9UKJ4</accession>
<dbReference type="InterPro" id="IPR003362">
    <property type="entry name" value="Bact_transf"/>
</dbReference>
<evidence type="ECO:0000256" key="1">
    <source>
        <dbReference type="ARBA" id="ARBA00006464"/>
    </source>
</evidence>
<dbReference type="Proteomes" id="UP000651156">
    <property type="component" value="Unassembled WGS sequence"/>
</dbReference>
<feature type="domain" description="Bacterial sugar transferase" evidence="3">
    <location>
        <begin position="58"/>
        <end position="244"/>
    </location>
</feature>
<protein>
    <submittedName>
        <fullName evidence="4">Sugar transferase</fullName>
    </submittedName>
</protein>
<keyword evidence="2" id="KW-1133">Transmembrane helix</keyword>
<evidence type="ECO:0000313" key="4">
    <source>
        <dbReference type="EMBL" id="MBE9188808.1"/>
    </source>
</evidence>
<dbReference type="RefSeq" id="WP_193929689.1">
    <property type="nucleotide sequence ID" value="NZ_CAWPMZ010000041.1"/>
</dbReference>